<dbReference type="AlphaFoldDB" id="A0A7S8IE43"/>
<evidence type="ECO:0000313" key="3">
    <source>
        <dbReference type="Proteomes" id="UP000594468"/>
    </source>
</evidence>
<dbReference type="InterPro" id="IPR006342">
    <property type="entry name" value="FkbM_mtfrase"/>
</dbReference>
<protein>
    <submittedName>
        <fullName evidence="2">FkbM family methyltransferase</fullName>
    </submittedName>
</protein>
<dbReference type="SUPFAM" id="SSF53335">
    <property type="entry name" value="S-adenosyl-L-methionine-dependent methyltransferases"/>
    <property type="match status" value="1"/>
</dbReference>
<dbReference type="PANTHER" id="PTHR36973:SF4">
    <property type="entry name" value="NODULATION PROTEIN"/>
    <property type="match status" value="1"/>
</dbReference>
<dbReference type="InterPro" id="IPR053188">
    <property type="entry name" value="FkbM_Methyltransferase"/>
</dbReference>
<dbReference type="PANTHER" id="PTHR36973">
    <property type="entry name" value="SLL1456 PROTEIN-RELATED"/>
    <property type="match status" value="1"/>
</dbReference>
<reference evidence="2 3" key="1">
    <citation type="submission" date="2020-02" db="EMBL/GenBank/DDBJ databases">
        <authorList>
            <person name="Zheng R.K."/>
            <person name="Sun C.M."/>
        </authorList>
    </citation>
    <scope>NUCLEOTIDE SEQUENCE [LARGE SCALE GENOMIC DNA]</scope>
    <source>
        <strain evidence="3">rifampicinis</strain>
    </source>
</reference>
<keyword evidence="2" id="KW-0489">Methyltransferase</keyword>
<dbReference type="InterPro" id="IPR029063">
    <property type="entry name" value="SAM-dependent_MTases_sf"/>
</dbReference>
<evidence type="ECO:0000259" key="1">
    <source>
        <dbReference type="Pfam" id="PF05050"/>
    </source>
</evidence>
<keyword evidence="2" id="KW-0808">Transferase</keyword>
<proteinExistence type="predicted"/>
<dbReference type="EMBL" id="CP062983">
    <property type="protein sequence ID" value="QPC82034.1"/>
    <property type="molecule type" value="Genomic_DNA"/>
</dbReference>
<dbReference type="RefSeq" id="WP_195170104.1">
    <property type="nucleotide sequence ID" value="NZ_CP062983.1"/>
</dbReference>
<dbReference type="GO" id="GO:0032259">
    <property type="term" value="P:methylation"/>
    <property type="evidence" value="ECO:0007669"/>
    <property type="project" value="UniProtKB-KW"/>
</dbReference>
<dbReference type="NCBIfam" id="TIGR01444">
    <property type="entry name" value="fkbM_fam"/>
    <property type="match status" value="1"/>
</dbReference>
<dbReference type="Proteomes" id="UP000594468">
    <property type="component" value="Chromosome"/>
</dbReference>
<name>A0A7S8IE43_9CHLR</name>
<dbReference type="Gene3D" id="3.40.50.150">
    <property type="entry name" value="Vaccinia Virus protein VP39"/>
    <property type="match status" value="1"/>
</dbReference>
<organism evidence="2 3">
    <name type="scientific">Phototrophicus methaneseepsis</name>
    <dbReference type="NCBI Taxonomy" id="2710758"/>
    <lineage>
        <taxon>Bacteria</taxon>
        <taxon>Bacillati</taxon>
        <taxon>Chloroflexota</taxon>
        <taxon>Candidatus Thermofontia</taxon>
        <taxon>Phototrophicales</taxon>
        <taxon>Phototrophicaceae</taxon>
        <taxon>Phototrophicus</taxon>
    </lineage>
</organism>
<dbReference type="KEGG" id="pmet:G4Y79_20450"/>
<feature type="domain" description="Methyltransferase FkbM" evidence="1">
    <location>
        <begin position="68"/>
        <end position="228"/>
    </location>
</feature>
<evidence type="ECO:0000313" key="2">
    <source>
        <dbReference type="EMBL" id="QPC82034.1"/>
    </source>
</evidence>
<gene>
    <name evidence="2" type="ORF">G4Y79_20450</name>
</gene>
<sequence length="272" mass="31099">MKEKTRLQKLGRRLTYSLIPHHPLLFRFARRYVDDYLAQNNADMHTNGEVLFLERLLPQFDETCVVFDVGANVGSWSKQVLLVKPNASIYAFEPSSYTFSELKKNNFPSNVHLNHLGLGKAESELKLQIYGDGHGQNSLHDLYGKPSVSEETVHISTITKYVHECSMDYIDLLKIDTEGHELFVLQGADSLLKEKRIKTIQFEYGAQYSSAGVLLADVDRYLREYGYDIYKLAYNGLMPIKSYDPIHEMYQNSNFIAMLPAYSSAMASYIKA</sequence>
<accession>A0A7S8IE43</accession>
<dbReference type="GO" id="GO:0008171">
    <property type="term" value="F:O-methyltransferase activity"/>
    <property type="evidence" value="ECO:0007669"/>
    <property type="project" value="TreeGrafter"/>
</dbReference>
<keyword evidence="3" id="KW-1185">Reference proteome</keyword>
<dbReference type="Pfam" id="PF05050">
    <property type="entry name" value="Methyltransf_21"/>
    <property type="match status" value="1"/>
</dbReference>